<proteinExistence type="predicted"/>
<dbReference type="EMBL" id="JBHFEH010000014">
    <property type="protein sequence ID" value="KAL2054690.1"/>
    <property type="molecule type" value="Genomic_DNA"/>
</dbReference>
<accession>A0ABR4BAM9</accession>
<dbReference type="Pfam" id="PF06985">
    <property type="entry name" value="HET"/>
    <property type="match status" value="1"/>
</dbReference>
<organism evidence="2 3">
    <name type="scientific">Lepraria finkii</name>
    <dbReference type="NCBI Taxonomy" id="1340010"/>
    <lineage>
        <taxon>Eukaryota</taxon>
        <taxon>Fungi</taxon>
        <taxon>Dikarya</taxon>
        <taxon>Ascomycota</taxon>
        <taxon>Pezizomycotina</taxon>
        <taxon>Lecanoromycetes</taxon>
        <taxon>OSLEUM clade</taxon>
        <taxon>Lecanoromycetidae</taxon>
        <taxon>Lecanorales</taxon>
        <taxon>Lecanorineae</taxon>
        <taxon>Stereocaulaceae</taxon>
        <taxon>Lepraria</taxon>
    </lineage>
</organism>
<sequence length="216" mass="24431">MHYDTDSARRDCRERSESGSCLSKWQDNTALALQKSTSLFTNPDEPAARYVFSNEIRANIGYSNTYAQAKKRIYQCVKHHPECSRIEPKTMPTRINSVSKDGDSIELIQRYDRKGLYIALSYPWGARNNFIMINASLDTMTQGVLTPVLPQTIKDAVLVCHKLGFTYLWVDSLCIIHDSASNKAKEISNMNHVFQNAFCTTPANKAATADDSFLKY</sequence>
<keyword evidence="3" id="KW-1185">Reference proteome</keyword>
<evidence type="ECO:0000313" key="3">
    <source>
        <dbReference type="Proteomes" id="UP001590951"/>
    </source>
</evidence>
<gene>
    <name evidence="2" type="ORF">ABVK25_004994</name>
</gene>
<dbReference type="Proteomes" id="UP001590951">
    <property type="component" value="Unassembled WGS sequence"/>
</dbReference>
<reference evidence="2 3" key="1">
    <citation type="submission" date="2024-09" db="EMBL/GenBank/DDBJ databases">
        <title>Rethinking Asexuality: The Enigmatic Case of Functional Sexual Genes in Lepraria (Stereocaulaceae).</title>
        <authorList>
            <person name="Doellman M."/>
            <person name="Sun Y."/>
            <person name="Barcenas-Pena A."/>
            <person name="Lumbsch H.T."/>
            <person name="Grewe F."/>
        </authorList>
    </citation>
    <scope>NUCLEOTIDE SEQUENCE [LARGE SCALE GENOMIC DNA]</scope>
    <source>
        <strain evidence="2 3">Grewe 0041</strain>
    </source>
</reference>
<evidence type="ECO:0000259" key="1">
    <source>
        <dbReference type="Pfam" id="PF06985"/>
    </source>
</evidence>
<dbReference type="InterPro" id="IPR010730">
    <property type="entry name" value="HET"/>
</dbReference>
<dbReference type="PANTHER" id="PTHR33112">
    <property type="entry name" value="DOMAIN PROTEIN, PUTATIVE-RELATED"/>
    <property type="match status" value="1"/>
</dbReference>
<dbReference type="PANTHER" id="PTHR33112:SF16">
    <property type="entry name" value="HETEROKARYON INCOMPATIBILITY DOMAIN-CONTAINING PROTEIN"/>
    <property type="match status" value="1"/>
</dbReference>
<protein>
    <recommendedName>
        <fullName evidence="1">Heterokaryon incompatibility domain-containing protein</fullName>
    </recommendedName>
</protein>
<feature type="domain" description="Heterokaryon incompatibility" evidence="1">
    <location>
        <begin position="117"/>
        <end position="211"/>
    </location>
</feature>
<name>A0ABR4BAM9_9LECA</name>
<evidence type="ECO:0000313" key="2">
    <source>
        <dbReference type="EMBL" id="KAL2054690.1"/>
    </source>
</evidence>
<comment type="caution">
    <text evidence="2">The sequence shown here is derived from an EMBL/GenBank/DDBJ whole genome shotgun (WGS) entry which is preliminary data.</text>
</comment>